<protein>
    <recommendedName>
        <fullName evidence="1">RNase H type-1 domain-containing protein</fullName>
    </recommendedName>
</protein>
<dbReference type="InterPro" id="IPR012337">
    <property type="entry name" value="RNaseH-like_sf"/>
</dbReference>
<accession>A0ABU6WLU7</accession>
<evidence type="ECO:0000313" key="2">
    <source>
        <dbReference type="EMBL" id="MED6185653.1"/>
    </source>
</evidence>
<gene>
    <name evidence="2" type="ORF">PIB30_059142</name>
</gene>
<evidence type="ECO:0000313" key="3">
    <source>
        <dbReference type="Proteomes" id="UP001341840"/>
    </source>
</evidence>
<dbReference type="SUPFAM" id="SSF53098">
    <property type="entry name" value="Ribonuclease H-like"/>
    <property type="match status" value="1"/>
</dbReference>
<dbReference type="EMBL" id="JASCZI010181748">
    <property type="protein sequence ID" value="MED6185653.1"/>
    <property type="molecule type" value="Genomic_DNA"/>
</dbReference>
<proteinExistence type="predicted"/>
<comment type="caution">
    <text evidence="2">The sequence shown here is derived from an EMBL/GenBank/DDBJ whole genome shotgun (WGS) entry which is preliminary data.</text>
</comment>
<evidence type="ECO:0000259" key="1">
    <source>
        <dbReference type="Pfam" id="PF13456"/>
    </source>
</evidence>
<organism evidence="2 3">
    <name type="scientific">Stylosanthes scabra</name>
    <dbReference type="NCBI Taxonomy" id="79078"/>
    <lineage>
        <taxon>Eukaryota</taxon>
        <taxon>Viridiplantae</taxon>
        <taxon>Streptophyta</taxon>
        <taxon>Embryophyta</taxon>
        <taxon>Tracheophyta</taxon>
        <taxon>Spermatophyta</taxon>
        <taxon>Magnoliopsida</taxon>
        <taxon>eudicotyledons</taxon>
        <taxon>Gunneridae</taxon>
        <taxon>Pentapetalae</taxon>
        <taxon>rosids</taxon>
        <taxon>fabids</taxon>
        <taxon>Fabales</taxon>
        <taxon>Fabaceae</taxon>
        <taxon>Papilionoideae</taxon>
        <taxon>50 kb inversion clade</taxon>
        <taxon>dalbergioids sensu lato</taxon>
        <taxon>Dalbergieae</taxon>
        <taxon>Pterocarpus clade</taxon>
        <taxon>Stylosanthes</taxon>
    </lineage>
</organism>
<keyword evidence="3" id="KW-1185">Reference proteome</keyword>
<dbReference type="CDD" id="cd06222">
    <property type="entry name" value="RNase_H_like"/>
    <property type="match status" value="1"/>
</dbReference>
<dbReference type="InterPro" id="IPR053151">
    <property type="entry name" value="RNase_H-like"/>
</dbReference>
<name>A0ABU6WLU7_9FABA</name>
<sequence>MPNTDTCSRCNVGAEIATHCFYFCSKALRIWRILGFASLGSNTLQGVLGWVCTSCNKNPFLFTAAPIADFVKINCDGSIMPNGHLAGLGCLVRDCHGEWDWGFRRVISETDCLDAFLLLNHGYISPDSDHLDLLHKICAVLHRDWSVRVCLLQPSANTAADLIAKKRRVYNHLLRFGKTLGMIFYGWCNISSL</sequence>
<dbReference type="Pfam" id="PF13456">
    <property type="entry name" value="RVT_3"/>
    <property type="match status" value="1"/>
</dbReference>
<dbReference type="PANTHER" id="PTHR47723:SF19">
    <property type="entry name" value="POLYNUCLEOTIDYL TRANSFERASE, RIBONUCLEASE H-LIKE SUPERFAMILY PROTEIN"/>
    <property type="match status" value="1"/>
</dbReference>
<dbReference type="Proteomes" id="UP001341840">
    <property type="component" value="Unassembled WGS sequence"/>
</dbReference>
<dbReference type="PANTHER" id="PTHR47723">
    <property type="entry name" value="OS05G0353850 PROTEIN"/>
    <property type="match status" value="1"/>
</dbReference>
<dbReference type="InterPro" id="IPR002156">
    <property type="entry name" value="RNaseH_domain"/>
</dbReference>
<reference evidence="2 3" key="1">
    <citation type="journal article" date="2023" name="Plants (Basel)">
        <title>Bridging the Gap: Combining Genomics and Transcriptomics Approaches to Understand Stylosanthes scabra, an Orphan Legume from the Brazilian Caatinga.</title>
        <authorList>
            <person name="Ferreira-Neto J.R.C."/>
            <person name="da Silva M.D."/>
            <person name="Binneck E."/>
            <person name="de Melo N.F."/>
            <person name="da Silva R.H."/>
            <person name="de Melo A.L.T.M."/>
            <person name="Pandolfi V."/>
            <person name="Bustamante F.O."/>
            <person name="Brasileiro-Vidal A.C."/>
            <person name="Benko-Iseppon A.M."/>
        </authorList>
    </citation>
    <scope>NUCLEOTIDE SEQUENCE [LARGE SCALE GENOMIC DNA]</scope>
    <source>
        <tissue evidence="2">Leaves</tissue>
    </source>
</reference>
<dbReference type="InterPro" id="IPR044730">
    <property type="entry name" value="RNase_H-like_dom_plant"/>
</dbReference>
<feature type="domain" description="RNase H type-1" evidence="1">
    <location>
        <begin position="99"/>
        <end position="166"/>
    </location>
</feature>